<gene>
    <name evidence="1" type="ORF">ACFO3J_18615</name>
</gene>
<dbReference type="Pfam" id="PF04672">
    <property type="entry name" value="Methyltransf_19"/>
    <property type="match status" value="1"/>
</dbReference>
<dbReference type="RefSeq" id="WP_386430570.1">
    <property type="nucleotide sequence ID" value="NZ_JBHSBB010000013.1"/>
</dbReference>
<dbReference type="PIRSF" id="PIRSF017393">
    <property type="entry name" value="MTase_SAV2177"/>
    <property type="match status" value="1"/>
</dbReference>
<keyword evidence="2" id="KW-1185">Reference proteome</keyword>
<dbReference type="InterPro" id="IPR006764">
    <property type="entry name" value="SAM_dep_MeTrfase_SAV2177_type"/>
</dbReference>
<sequence>MSEELPQASAGGEVEDRLRQDLPHSARMYDYFLGGNTNYEVDRSAAEKVIRSFPAIRTVARVNRAFVHRSARLLARDHGVRQFLDIGTGIPTTPNLHEVVQGEAPEARITYVDNDPIVLVYADSLLRSSPEGATGYVEADVRDPAHLLDVVRRDGCVDLARPVGLSLNAVLHFVPDDADAYRIVRELVERLAPGSYLTISHCTPDFDPDAWAAIVDVYTKGGTPLRVRSRAEVLEFFGGLELTEPGVQVAHRWHPEAASGPSLISDAEASLYVGVARKP</sequence>
<dbReference type="EMBL" id="JBHSBB010000013">
    <property type="protein sequence ID" value="MFC4033478.1"/>
    <property type="molecule type" value="Genomic_DNA"/>
</dbReference>
<keyword evidence="1" id="KW-0489">Methyltransferase</keyword>
<dbReference type="Gene3D" id="3.40.50.150">
    <property type="entry name" value="Vaccinia Virus protein VP39"/>
    <property type="match status" value="1"/>
</dbReference>
<keyword evidence="1" id="KW-0808">Transferase</keyword>
<accession>A0ABV8HQM5</accession>
<dbReference type="GO" id="GO:0008168">
    <property type="term" value="F:methyltransferase activity"/>
    <property type="evidence" value="ECO:0007669"/>
    <property type="project" value="UniProtKB-KW"/>
</dbReference>
<dbReference type="GO" id="GO:0032259">
    <property type="term" value="P:methylation"/>
    <property type="evidence" value="ECO:0007669"/>
    <property type="project" value="UniProtKB-KW"/>
</dbReference>
<evidence type="ECO:0000313" key="2">
    <source>
        <dbReference type="Proteomes" id="UP001595765"/>
    </source>
</evidence>
<dbReference type="EC" id="2.1.1.-" evidence="1"/>
<protein>
    <submittedName>
        <fullName evidence="1">SAM-dependent methyltransferase</fullName>
        <ecNumber evidence="1">2.1.1.-</ecNumber>
    </submittedName>
</protein>
<evidence type="ECO:0000313" key="1">
    <source>
        <dbReference type="EMBL" id="MFC4033478.1"/>
    </source>
</evidence>
<comment type="caution">
    <text evidence="1">The sequence shown here is derived from an EMBL/GenBank/DDBJ whole genome shotgun (WGS) entry which is preliminary data.</text>
</comment>
<dbReference type="InterPro" id="IPR029063">
    <property type="entry name" value="SAM-dependent_MTases_sf"/>
</dbReference>
<name>A0ABV8HQM5_9ACTN</name>
<dbReference type="Proteomes" id="UP001595765">
    <property type="component" value="Unassembled WGS sequence"/>
</dbReference>
<dbReference type="SUPFAM" id="SSF53335">
    <property type="entry name" value="S-adenosyl-L-methionine-dependent methyltransferases"/>
    <property type="match status" value="1"/>
</dbReference>
<proteinExistence type="predicted"/>
<reference evidence="2" key="1">
    <citation type="journal article" date="2019" name="Int. J. Syst. Evol. Microbiol.">
        <title>The Global Catalogue of Microorganisms (GCM) 10K type strain sequencing project: providing services to taxonomists for standard genome sequencing and annotation.</title>
        <authorList>
            <consortium name="The Broad Institute Genomics Platform"/>
            <consortium name="The Broad Institute Genome Sequencing Center for Infectious Disease"/>
            <person name="Wu L."/>
            <person name="Ma J."/>
        </authorList>
    </citation>
    <scope>NUCLEOTIDE SEQUENCE [LARGE SCALE GENOMIC DNA]</scope>
    <source>
        <strain evidence="2">CGMCC 4.7237</strain>
    </source>
</reference>
<organism evidence="1 2">
    <name type="scientific">Streptomyces polygonati</name>
    <dbReference type="NCBI Taxonomy" id="1617087"/>
    <lineage>
        <taxon>Bacteria</taxon>
        <taxon>Bacillati</taxon>
        <taxon>Actinomycetota</taxon>
        <taxon>Actinomycetes</taxon>
        <taxon>Kitasatosporales</taxon>
        <taxon>Streptomycetaceae</taxon>
        <taxon>Streptomyces</taxon>
    </lineage>
</organism>